<comment type="caution">
    <text evidence="1">The sequence shown here is derived from an EMBL/GenBank/DDBJ whole genome shotgun (WGS) entry which is preliminary data.</text>
</comment>
<dbReference type="RefSeq" id="WP_134246343.1">
    <property type="nucleotide sequence ID" value="NZ_SNQI01000001.1"/>
</dbReference>
<dbReference type="OrthoDB" id="1199048at2"/>
<accession>A0A4Y8AWE1</accession>
<protein>
    <recommendedName>
        <fullName evidence="3">Outer membrane protein beta-barrel domain-containing protein</fullName>
    </recommendedName>
</protein>
<proteinExistence type="predicted"/>
<keyword evidence="2" id="KW-1185">Reference proteome</keyword>
<evidence type="ECO:0000313" key="2">
    <source>
        <dbReference type="Proteomes" id="UP000298517"/>
    </source>
</evidence>
<evidence type="ECO:0008006" key="3">
    <source>
        <dbReference type="Google" id="ProtNLM"/>
    </source>
</evidence>
<gene>
    <name evidence="1" type="ORF">E2488_00305</name>
</gene>
<dbReference type="EMBL" id="SNQI01000001">
    <property type="protein sequence ID" value="TEW76328.1"/>
    <property type="molecule type" value="Genomic_DNA"/>
</dbReference>
<name>A0A4Y8AWE1_9FLAO</name>
<dbReference type="InterPro" id="IPR046111">
    <property type="entry name" value="DUF6048"/>
</dbReference>
<evidence type="ECO:0000313" key="1">
    <source>
        <dbReference type="EMBL" id="TEW76328.1"/>
    </source>
</evidence>
<sequence>MIQRHILIFIISILVHFSANSQEQKQEQEKEQDSVKTKINYAIRVGVDISKPIISFLDQDSKGLELTGDMRIVNNYFAAVELGFEDVLKTEDYINFTTKGSYIKLGVNYNAYDNWIGMNNQIYVGARYAFSFFEHTLNSYTPNVDGTYFIPDSVNAGTNFKDLNAHWLEFLFGMKVETFKNIFLGAQFSVKKMISTQEPENFKNLYVPGFNRVFSNDLGIGFNYTISYNLPIFNKYK</sequence>
<organism evidence="1 2">
    <name type="scientific">Gramella jeungdoensis</name>
    <dbReference type="NCBI Taxonomy" id="708091"/>
    <lineage>
        <taxon>Bacteria</taxon>
        <taxon>Pseudomonadati</taxon>
        <taxon>Bacteroidota</taxon>
        <taxon>Flavobacteriia</taxon>
        <taxon>Flavobacteriales</taxon>
        <taxon>Flavobacteriaceae</taxon>
        <taxon>Christiangramia</taxon>
    </lineage>
</organism>
<dbReference type="Proteomes" id="UP000298517">
    <property type="component" value="Unassembled WGS sequence"/>
</dbReference>
<dbReference type="Pfam" id="PF19515">
    <property type="entry name" value="DUF6048"/>
    <property type="match status" value="1"/>
</dbReference>
<reference evidence="1 2" key="1">
    <citation type="journal article" date="2011" name="J. Microbiol.">
        <title>Gramella jeungdoensis sp. nov., isolated from a solar saltern in Korea.</title>
        <authorList>
            <person name="Joung Y."/>
            <person name="Kim H."/>
            <person name="Jang T."/>
            <person name="Ahn T.S."/>
            <person name="Joh K."/>
        </authorList>
    </citation>
    <scope>NUCLEOTIDE SEQUENCE [LARGE SCALE GENOMIC DNA]</scope>
    <source>
        <strain evidence="1 2">KCTC 23123</strain>
    </source>
</reference>
<dbReference type="AlphaFoldDB" id="A0A4Y8AWE1"/>